<dbReference type="AlphaFoldDB" id="A0A0C3SB13"/>
<evidence type="ECO:0000313" key="1">
    <source>
        <dbReference type="EMBL" id="KIP09662.1"/>
    </source>
</evidence>
<evidence type="ECO:0000313" key="2">
    <source>
        <dbReference type="Proteomes" id="UP000053257"/>
    </source>
</evidence>
<dbReference type="HOGENOM" id="CLU_2171950_0_0_1"/>
<dbReference type="Proteomes" id="UP000053257">
    <property type="component" value="Unassembled WGS sequence"/>
</dbReference>
<protein>
    <submittedName>
        <fullName evidence="1">Uncharacterized protein</fullName>
    </submittedName>
</protein>
<keyword evidence="2" id="KW-1185">Reference proteome</keyword>
<reference evidence="1 2" key="1">
    <citation type="journal article" date="2014" name="PLoS Genet.">
        <title>Analysis of the Phlebiopsis gigantea genome, transcriptome and secretome provides insight into its pioneer colonization strategies of wood.</title>
        <authorList>
            <person name="Hori C."/>
            <person name="Ishida T."/>
            <person name="Igarashi K."/>
            <person name="Samejima M."/>
            <person name="Suzuki H."/>
            <person name="Master E."/>
            <person name="Ferreira P."/>
            <person name="Ruiz-Duenas F.J."/>
            <person name="Held B."/>
            <person name="Canessa P."/>
            <person name="Larrondo L.F."/>
            <person name="Schmoll M."/>
            <person name="Druzhinina I.S."/>
            <person name="Kubicek C.P."/>
            <person name="Gaskell J.A."/>
            <person name="Kersten P."/>
            <person name="St John F."/>
            <person name="Glasner J."/>
            <person name="Sabat G."/>
            <person name="Splinter BonDurant S."/>
            <person name="Syed K."/>
            <person name="Yadav J."/>
            <person name="Mgbeahuruike A.C."/>
            <person name="Kovalchuk A."/>
            <person name="Asiegbu F.O."/>
            <person name="Lackner G."/>
            <person name="Hoffmeister D."/>
            <person name="Rencoret J."/>
            <person name="Gutierrez A."/>
            <person name="Sun H."/>
            <person name="Lindquist E."/>
            <person name="Barry K."/>
            <person name="Riley R."/>
            <person name="Grigoriev I.V."/>
            <person name="Henrissat B."/>
            <person name="Kues U."/>
            <person name="Berka R.M."/>
            <person name="Martinez A.T."/>
            <person name="Covert S.F."/>
            <person name="Blanchette R.A."/>
            <person name="Cullen D."/>
        </authorList>
    </citation>
    <scope>NUCLEOTIDE SEQUENCE [LARGE SCALE GENOMIC DNA]</scope>
    <source>
        <strain evidence="1 2">11061_1 CR5-6</strain>
    </source>
</reference>
<sequence length="110" mass="12281">MSATRLLRLQVPELEFTLTKPLCYVNMVQSTWISRLPATFASILNLFRTPRCNGPSISRAVEGCCRDVACGSMDARPPFKLTRHQGQLTFSLSVRPKPCTNKVPTLGTRQ</sequence>
<proteinExistence type="predicted"/>
<dbReference type="EMBL" id="KN840463">
    <property type="protein sequence ID" value="KIP09662.1"/>
    <property type="molecule type" value="Genomic_DNA"/>
</dbReference>
<accession>A0A0C3SB13</accession>
<name>A0A0C3SB13_PHLG1</name>
<gene>
    <name evidence="1" type="ORF">PHLGIDRAFT_307433</name>
</gene>
<organism evidence="1 2">
    <name type="scientific">Phlebiopsis gigantea (strain 11061_1 CR5-6)</name>
    <name type="common">White-rot fungus</name>
    <name type="synonym">Peniophora gigantea</name>
    <dbReference type="NCBI Taxonomy" id="745531"/>
    <lineage>
        <taxon>Eukaryota</taxon>
        <taxon>Fungi</taxon>
        <taxon>Dikarya</taxon>
        <taxon>Basidiomycota</taxon>
        <taxon>Agaricomycotina</taxon>
        <taxon>Agaricomycetes</taxon>
        <taxon>Polyporales</taxon>
        <taxon>Phanerochaetaceae</taxon>
        <taxon>Phlebiopsis</taxon>
    </lineage>
</organism>